<keyword evidence="4" id="KW-1185">Reference proteome</keyword>
<protein>
    <submittedName>
        <fullName evidence="3">Outer membrane lipoprotein-sorting protein</fullName>
    </submittedName>
</protein>
<dbReference type="OrthoDB" id="9800501at2"/>
<dbReference type="SUPFAM" id="SSF89392">
    <property type="entry name" value="Prokaryotic lipoproteins and lipoprotein localization factors"/>
    <property type="match status" value="1"/>
</dbReference>
<evidence type="ECO:0000256" key="1">
    <source>
        <dbReference type="ARBA" id="ARBA00022729"/>
    </source>
</evidence>
<evidence type="ECO:0000313" key="3">
    <source>
        <dbReference type="EMBL" id="SDI98315.1"/>
    </source>
</evidence>
<evidence type="ECO:0000313" key="4">
    <source>
        <dbReference type="Proteomes" id="UP000199340"/>
    </source>
</evidence>
<sequence>MMVLRSVLAVALTLATSLPAAAEKLSLAEISRYLNDLQTAQGAFTQINDDGTIDTGTIYIKRPGRVRFEYAPPNPALVLAGAGSVAVFDAQSNTGPDVYPLNQTPLSIILARDVDLTRARMVVGHDSDGTTTTVTAQDPDNPEYGNIQLVFTANPTELRQWRINDGAGGTTTVVLGEMTIGGAISNRQFDIQREAESRGGR</sequence>
<reference evidence="3 4" key="1">
    <citation type="submission" date="2016-10" db="EMBL/GenBank/DDBJ databases">
        <authorList>
            <person name="de Groot N.N."/>
        </authorList>
    </citation>
    <scope>NUCLEOTIDE SEQUENCE [LARGE SCALE GENOMIC DNA]</scope>
    <source>
        <strain evidence="3 4">DSM 28010</strain>
    </source>
</reference>
<dbReference type="AlphaFoldDB" id="A0A1G8Q1I8"/>
<name>A0A1G8Q1I8_9RHOB</name>
<dbReference type="RefSeq" id="WP_090029237.1">
    <property type="nucleotide sequence ID" value="NZ_FNEB01000007.1"/>
</dbReference>
<dbReference type="CDD" id="cd16325">
    <property type="entry name" value="LolA"/>
    <property type="match status" value="1"/>
</dbReference>
<accession>A0A1G8Q1I8</accession>
<dbReference type="Pfam" id="PF03548">
    <property type="entry name" value="LolA"/>
    <property type="match status" value="1"/>
</dbReference>
<dbReference type="PANTHER" id="PTHR35869">
    <property type="entry name" value="OUTER-MEMBRANE LIPOPROTEIN CARRIER PROTEIN"/>
    <property type="match status" value="1"/>
</dbReference>
<dbReference type="Proteomes" id="UP000199340">
    <property type="component" value="Unassembled WGS sequence"/>
</dbReference>
<gene>
    <name evidence="3" type="ORF">SAMN05421850_10770</name>
</gene>
<dbReference type="InterPro" id="IPR004564">
    <property type="entry name" value="OM_lipoprot_carrier_LolA-like"/>
</dbReference>
<proteinExistence type="predicted"/>
<organism evidence="3 4">
    <name type="scientific">Lutimaribacter saemankumensis</name>
    <dbReference type="NCBI Taxonomy" id="490829"/>
    <lineage>
        <taxon>Bacteria</taxon>
        <taxon>Pseudomonadati</taxon>
        <taxon>Pseudomonadota</taxon>
        <taxon>Alphaproteobacteria</taxon>
        <taxon>Rhodobacterales</taxon>
        <taxon>Roseobacteraceae</taxon>
        <taxon>Lutimaribacter</taxon>
    </lineage>
</organism>
<evidence type="ECO:0000256" key="2">
    <source>
        <dbReference type="SAM" id="SignalP"/>
    </source>
</evidence>
<feature type="chain" id="PRO_5011753009" evidence="2">
    <location>
        <begin position="23"/>
        <end position="201"/>
    </location>
</feature>
<keyword evidence="1 2" id="KW-0732">Signal</keyword>
<dbReference type="STRING" id="490829.SAMN05421850_10770"/>
<keyword evidence="3" id="KW-0449">Lipoprotein</keyword>
<feature type="signal peptide" evidence="2">
    <location>
        <begin position="1"/>
        <end position="22"/>
    </location>
</feature>
<dbReference type="PANTHER" id="PTHR35869:SF1">
    <property type="entry name" value="OUTER-MEMBRANE LIPOPROTEIN CARRIER PROTEIN"/>
    <property type="match status" value="1"/>
</dbReference>
<dbReference type="EMBL" id="FNEB01000007">
    <property type="protein sequence ID" value="SDI98315.1"/>
    <property type="molecule type" value="Genomic_DNA"/>
</dbReference>
<dbReference type="Gene3D" id="2.50.20.10">
    <property type="entry name" value="Lipoprotein localisation LolA/LolB/LppX"/>
    <property type="match status" value="1"/>
</dbReference>
<dbReference type="InterPro" id="IPR029046">
    <property type="entry name" value="LolA/LolB/LppX"/>
</dbReference>